<dbReference type="OMA" id="DVICVEV"/>
<keyword evidence="4" id="KW-0418">Kinase</keyword>
<evidence type="ECO:0000256" key="4">
    <source>
        <dbReference type="ARBA" id="ARBA00022777"/>
    </source>
</evidence>
<dbReference type="SMART" id="SM00220">
    <property type="entry name" value="S_TKc"/>
    <property type="match status" value="1"/>
</dbReference>
<name>L1JZ30_GUITC</name>
<dbReference type="EMBL" id="JH992970">
    <property type="protein sequence ID" value="EKX53348.1"/>
    <property type="molecule type" value="Genomic_DNA"/>
</dbReference>
<comment type="similarity">
    <text evidence="7">Belongs to the protein kinase superfamily.</text>
</comment>
<keyword evidence="3 6" id="KW-0547">Nucleotide-binding</keyword>
<dbReference type="GeneID" id="17310144"/>
<dbReference type="KEGG" id="gtt:GUITHDRAFT_157005"/>
<dbReference type="PaxDb" id="55529-EKX53348"/>
<protein>
    <recommendedName>
        <fullName evidence="8">Protein kinase domain-containing protein</fullName>
    </recommendedName>
</protein>
<keyword evidence="11" id="KW-1185">Reference proteome</keyword>
<sequence length="274" mass="30160">MPGPTFQFKVGDLVGKGAFGKVYQAMNLLTGELMAVKCVDLQNITEEEQQEIKNEVMLLRSLKHAHIVQYIGTHQMDSSLSIFMEFCPGGSVASLCQSFGGFPEPVVAQYTRQVAEGLAFIHSHAVMHRDIKGANLLVAANGVIKIADFGASAQLRGTMTENADTCSMRGTPYWMAPEVIKQERYGRAADCWSMGMTMIEMATGTHPWKAATNKFSLLYEIASTDHLPDIPPTLSSTCRDLILRAIARNPEERISAADSLMHPFLVQVKANHLR</sequence>
<dbReference type="GO" id="GO:0005524">
    <property type="term" value="F:ATP binding"/>
    <property type="evidence" value="ECO:0007669"/>
    <property type="project" value="UniProtKB-UniRule"/>
</dbReference>
<evidence type="ECO:0000256" key="6">
    <source>
        <dbReference type="PROSITE-ProRule" id="PRU10141"/>
    </source>
</evidence>
<organism evidence="9">
    <name type="scientific">Guillardia theta (strain CCMP2712)</name>
    <name type="common">Cryptophyte</name>
    <dbReference type="NCBI Taxonomy" id="905079"/>
    <lineage>
        <taxon>Eukaryota</taxon>
        <taxon>Cryptophyceae</taxon>
        <taxon>Pyrenomonadales</taxon>
        <taxon>Geminigeraceae</taxon>
        <taxon>Guillardia</taxon>
    </lineage>
</organism>
<dbReference type="InterPro" id="IPR000719">
    <property type="entry name" value="Prot_kinase_dom"/>
</dbReference>
<dbReference type="OrthoDB" id="266718at2759"/>
<dbReference type="STRING" id="905079.L1JZ30"/>
<dbReference type="CDD" id="cd06606">
    <property type="entry name" value="STKc_MAPKKK"/>
    <property type="match status" value="1"/>
</dbReference>
<dbReference type="InterPro" id="IPR011009">
    <property type="entry name" value="Kinase-like_dom_sf"/>
</dbReference>
<proteinExistence type="inferred from homology"/>
<reference evidence="10" key="3">
    <citation type="submission" date="2015-06" db="UniProtKB">
        <authorList>
            <consortium name="EnsemblProtists"/>
        </authorList>
    </citation>
    <scope>IDENTIFICATION</scope>
</reference>
<evidence type="ECO:0000256" key="7">
    <source>
        <dbReference type="RuleBase" id="RU000304"/>
    </source>
</evidence>
<dbReference type="PROSITE" id="PS00107">
    <property type="entry name" value="PROTEIN_KINASE_ATP"/>
    <property type="match status" value="1"/>
</dbReference>
<dbReference type="Proteomes" id="UP000011087">
    <property type="component" value="Unassembled WGS sequence"/>
</dbReference>
<dbReference type="PANTHER" id="PTHR11584">
    <property type="entry name" value="SERINE/THREONINE PROTEIN KINASE"/>
    <property type="match status" value="1"/>
</dbReference>
<dbReference type="SUPFAM" id="SSF56112">
    <property type="entry name" value="Protein kinase-like (PK-like)"/>
    <property type="match status" value="1"/>
</dbReference>
<dbReference type="InterPro" id="IPR008271">
    <property type="entry name" value="Ser/Thr_kinase_AS"/>
</dbReference>
<dbReference type="GO" id="GO:0004674">
    <property type="term" value="F:protein serine/threonine kinase activity"/>
    <property type="evidence" value="ECO:0007669"/>
    <property type="project" value="UniProtKB-KW"/>
</dbReference>
<evidence type="ECO:0000313" key="11">
    <source>
        <dbReference type="Proteomes" id="UP000011087"/>
    </source>
</evidence>
<gene>
    <name evidence="9" type="ORF">GUITHDRAFT_157005</name>
</gene>
<evidence type="ECO:0000256" key="3">
    <source>
        <dbReference type="ARBA" id="ARBA00022741"/>
    </source>
</evidence>
<evidence type="ECO:0000259" key="8">
    <source>
        <dbReference type="PROSITE" id="PS50011"/>
    </source>
</evidence>
<reference evidence="11" key="2">
    <citation type="submission" date="2012-11" db="EMBL/GenBank/DDBJ databases">
        <authorList>
            <person name="Kuo A."/>
            <person name="Curtis B.A."/>
            <person name="Tanifuji G."/>
            <person name="Burki F."/>
            <person name="Gruber A."/>
            <person name="Irimia M."/>
            <person name="Maruyama S."/>
            <person name="Arias M.C."/>
            <person name="Ball S.G."/>
            <person name="Gile G.H."/>
            <person name="Hirakawa Y."/>
            <person name="Hopkins J.F."/>
            <person name="Rensing S.A."/>
            <person name="Schmutz J."/>
            <person name="Symeonidi A."/>
            <person name="Elias M."/>
            <person name="Eveleigh R.J."/>
            <person name="Herman E.K."/>
            <person name="Klute M.J."/>
            <person name="Nakayama T."/>
            <person name="Obornik M."/>
            <person name="Reyes-Prieto A."/>
            <person name="Armbrust E.V."/>
            <person name="Aves S.J."/>
            <person name="Beiko R.G."/>
            <person name="Coutinho P."/>
            <person name="Dacks J.B."/>
            <person name="Durnford D.G."/>
            <person name="Fast N.M."/>
            <person name="Green B.R."/>
            <person name="Grisdale C."/>
            <person name="Hempe F."/>
            <person name="Henrissat B."/>
            <person name="Hoppner M.P."/>
            <person name="Ishida K.-I."/>
            <person name="Kim E."/>
            <person name="Koreny L."/>
            <person name="Kroth P.G."/>
            <person name="Liu Y."/>
            <person name="Malik S.-B."/>
            <person name="Maier U.G."/>
            <person name="McRose D."/>
            <person name="Mock T."/>
            <person name="Neilson J.A."/>
            <person name="Onodera N.T."/>
            <person name="Poole A.M."/>
            <person name="Pritham E.J."/>
            <person name="Richards T.A."/>
            <person name="Rocap G."/>
            <person name="Roy S.W."/>
            <person name="Sarai C."/>
            <person name="Schaack S."/>
            <person name="Shirato S."/>
            <person name="Slamovits C.H."/>
            <person name="Spencer D.F."/>
            <person name="Suzuki S."/>
            <person name="Worden A.Z."/>
            <person name="Zauner S."/>
            <person name="Barry K."/>
            <person name="Bell C."/>
            <person name="Bharti A.K."/>
            <person name="Crow J.A."/>
            <person name="Grimwood J."/>
            <person name="Kramer R."/>
            <person name="Lindquist E."/>
            <person name="Lucas S."/>
            <person name="Salamov A."/>
            <person name="McFadden G.I."/>
            <person name="Lane C.E."/>
            <person name="Keeling P.J."/>
            <person name="Gray M.W."/>
            <person name="Grigoriev I.V."/>
            <person name="Archibald J.M."/>
        </authorList>
    </citation>
    <scope>NUCLEOTIDE SEQUENCE</scope>
    <source>
        <strain evidence="11">CCMP2712</strain>
    </source>
</reference>
<evidence type="ECO:0000256" key="1">
    <source>
        <dbReference type="ARBA" id="ARBA00022527"/>
    </source>
</evidence>
<dbReference type="InterPro" id="IPR017441">
    <property type="entry name" value="Protein_kinase_ATP_BS"/>
</dbReference>
<dbReference type="eggNOG" id="KOG0198">
    <property type="taxonomic scope" value="Eukaryota"/>
</dbReference>
<evidence type="ECO:0000256" key="2">
    <source>
        <dbReference type="ARBA" id="ARBA00022679"/>
    </source>
</evidence>
<dbReference type="PROSITE" id="PS50011">
    <property type="entry name" value="PROTEIN_KINASE_DOM"/>
    <property type="match status" value="1"/>
</dbReference>
<dbReference type="EnsemblProtists" id="EKX53348">
    <property type="protein sequence ID" value="EKX53348"/>
    <property type="gene ID" value="GUITHDRAFT_157005"/>
</dbReference>
<dbReference type="PIRSF" id="PIRSF000654">
    <property type="entry name" value="Integrin-linked_kinase"/>
    <property type="match status" value="1"/>
</dbReference>
<feature type="binding site" evidence="6">
    <location>
        <position position="37"/>
    </location>
    <ligand>
        <name>ATP</name>
        <dbReference type="ChEBI" id="CHEBI:30616"/>
    </ligand>
</feature>
<feature type="domain" description="Protein kinase" evidence="8">
    <location>
        <begin position="8"/>
        <end position="265"/>
    </location>
</feature>
<dbReference type="FunFam" id="1.10.510.10:FF:000571">
    <property type="entry name" value="Maternal embryonic leucine zipper kinase"/>
    <property type="match status" value="1"/>
</dbReference>
<dbReference type="Gene3D" id="1.10.510.10">
    <property type="entry name" value="Transferase(Phosphotransferase) domain 1"/>
    <property type="match status" value="1"/>
</dbReference>
<evidence type="ECO:0000313" key="10">
    <source>
        <dbReference type="EnsemblProtists" id="EKX53348"/>
    </source>
</evidence>
<keyword evidence="1 7" id="KW-0723">Serine/threonine-protein kinase</keyword>
<dbReference type="PROSITE" id="PS00108">
    <property type="entry name" value="PROTEIN_KINASE_ST"/>
    <property type="match status" value="1"/>
</dbReference>
<dbReference type="RefSeq" id="XP_005840328.1">
    <property type="nucleotide sequence ID" value="XM_005840271.1"/>
</dbReference>
<dbReference type="HOGENOM" id="CLU_000288_63_23_1"/>
<dbReference type="PANTHER" id="PTHR11584:SF369">
    <property type="entry name" value="MITOGEN-ACTIVATED PROTEIN KINASE KINASE KINASE 19-RELATED"/>
    <property type="match status" value="1"/>
</dbReference>
<reference evidence="9 11" key="1">
    <citation type="journal article" date="2012" name="Nature">
        <title>Algal genomes reveal evolutionary mosaicism and the fate of nucleomorphs.</title>
        <authorList>
            <consortium name="DOE Joint Genome Institute"/>
            <person name="Curtis B.A."/>
            <person name="Tanifuji G."/>
            <person name="Burki F."/>
            <person name="Gruber A."/>
            <person name="Irimia M."/>
            <person name="Maruyama S."/>
            <person name="Arias M.C."/>
            <person name="Ball S.G."/>
            <person name="Gile G.H."/>
            <person name="Hirakawa Y."/>
            <person name="Hopkins J.F."/>
            <person name="Kuo A."/>
            <person name="Rensing S.A."/>
            <person name="Schmutz J."/>
            <person name="Symeonidi A."/>
            <person name="Elias M."/>
            <person name="Eveleigh R.J."/>
            <person name="Herman E.K."/>
            <person name="Klute M.J."/>
            <person name="Nakayama T."/>
            <person name="Obornik M."/>
            <person name="Reyes-Prieto A."/>
            <person name="Armbrust E.V."/>
            <person name="Aves S.J."/>
            <person name="Beiko R.G."/>
            <person name="Coutinho P."/>
            <person name="Dacks J.B."/>
            <person name="Durnford D.G."/>
            <person name="Fast N.M."/>
            <person name="Green B.R."/>
            <person name="Grisdale C.J."/>
            <person name="Hempel F."/>
            <person name="Henrissat B."/>
            <person name="Hoppner M.P."/>
            <person name="Ishida K."/>
            <person name="Kim E."/>
            <person name="Koreny L."/>
            <person name="Kroth P.G."/>
            <person name="Liu Y."/>
            <person name="Malik S.B."/>
            <person name="Maier U.G."/>
            <person name="McRose D."/>
            <person name="Mock T."/>
            <person name="Neilson J.A."/>
            <person name="Onodera N.T."/>
            <person name="Poole A.M."/>
            <person name="Pritham E.J."/>
            <person name="Richards T.A."/>
            <person name="Rocap G."/>
            <person name="Roy S.W."/>
            <person name="Sarai C."/>
            <person name="Schaack S."/>
            <person name="Shirato S."/>
            <person name="Slamovits C.H."/>
            <person name="Spencer D.F."/>
            <person name="Suzuki S."/>
            <person name="Worden A.Z."/>
            <person name="Zauner S."/>
            <person name="Barry K."/>
            <person name="Bell C."/>
            <person name="Bharti A.K."/>
            <person name="Crow J.A."/>
            <person name="Grimwood J."/>
            <person name="Kramer R."/>
            <person name="Lindquist E."/>
            <person name="Lucas S."/>
            <person name="Salamov A."/>
            <person name="McFadden G.I."/>
            <person name="Lane C.E."/>
            <person name="Keeling P.J."/>
            <person name="Gray M.W."/>
            <person name="Grigoriev I.V."/>
            <person name="Archibald J.M."/>
        </authorList>
    </citation>
    <scope>NUCLEOTIDE SEQUENCE</scope>
    <source>
        <strain evidence="9 11">CCMP2712</strain>
    </source>
</reference>
<evidence type="ECO:0000256" key="5">
    <source>
        <dbReference type="ARBA" id="ARBA00022840"/>
    </source>
</evidence>
<keyword evidence="2" id="KW-0808">Transferase</keyword>
<keyword evidence="5 6" id="KW-0067">ATP-binding</keyword>
<dbReference type="AlphaFoldDB" id="L1JZ30"/>
<dbReference type="Pfam" id="PF00069">
    <property type="entry name" value="Pkinase"/>
    <property type="match status" value="1"/>
</dbReference>
<evidence type="ECO:0000313" key="9">
    <source>
        <dbReference type="EMBL" id="EKX53348.1"/>
    </source>
</evidence>
<accession>L1JZ30</accession>